<dbReference type="Proteomes" id="UP000321296">
    <property type="component" value="Chromosome"/>
</dbReference>
<name>A0A5B8SYS7_LEUPS</name>
<organism evidence="1 2">
    <name type="scientific">Leuconostoc pseudomesenteroides</name>
    <dbReference type="NCBI Taxonomy" id="33968"/>
    <lineage>
        <taxon>Bacteria</taxon>
        <taxon>Bacillati</taxon>
        <taxon>Bacillota</taxon>
        <taxon>Bacilli</taxon>
        <taxon>Lactobacillales</taxon>
        <taxon>Lactobacillaceae</taxon>
        <taxon>Leuconostoc</taxon>
    </lineage>
</organism>
<dbReference type="SUPFAM" id="SSF52309">
    <property type="entry name" value="N-(deoxy)ribosyltransferase-like"/>
    <property type="match status" value="1"/>
</dbReference>
<dbReference type="KEGG" id="lpse:FGL85_07440"/>
<accession>A0A5B8SYS7</accession>
<reference evidence="1 2" key="1">
    <citation type="submission" date="2019-06" db="EMBL/GenBank/DDBJ databases">
        <title>Genome analyses of bacteria isolated from kimchi.</title>
        <authorList>
            <person name="Lee S."/>
            <person name="Ahn S."/>
            <person name="Roh S."/>
        </authorList>
    </citation>
    <scope>NUCLEOTIDE SEQUENCE [LARGE SCALE GENOMIC DNA]</scope>
    <source>
        <strain evidence="1 2">CBA3630</strain>
    </source>
</reference>
<dbReference type="EMBL" id="CP042383">
    <property type="protein sequence ID" value="QEA42352.1"/>
    <property type="molecule type" value="Genomic_DNA"/>
</dbReference>
<dbReference type="AlphaFoldDB" id="A0A5B8SYS7"/>
<evidence type="ECO:0000313" key="1">
    <source>
        <dbReference type="EMBL" id="QEA42352.1"/>
    </source>
</evidence>
<proteinExistence type="predicted"/>
<dbReference type="Pfam" id="PF05014">
    <property type="entry name" value="Nuc_deoxyrib_tr"/>
    <property type="match status" value="1"/>
</dbReference>
<sequence>MTLINELHDIAETAEHHEGKTIYLAGGWFNPLQEKILKDSFSSLIKNTTVAHVHVPLLHQYQGSNPIVDGEFNPDQEWATATFDDDVNAIDNADIVVALLDAKDQDTGTIWEMGYAYATHKPVVVLTVGDTFEHPINLMPAQGAIHHLENNDLETFDFYEINKRFYVGKTI</sequence>
<dbReference type="GO" id="GO:0016740">
    <property type="term" value="F:transferase activity"/>
    <property type="evidence" value="ECO:0007669"/>
    <property type="project" value="UniProtKB-KW"/>
</dbReference>
<protein>
    <submittedName>
        <fullName evidence="1">Nucleoside 2-deoxyribosyltransferase</fullName>
    </submittedName>
</protein>
<dbReference type="Gene3D" id="3.40.50.450">
    <property type="match status" value="1"/>
</dbReference>
<gene>
    <name evidence="1" type="ORF">FGL85_07440</name>
</gene>
<keyword evidence="1" id="KW-0808">Transferase</keyword>
<dbReference type="RefSeq" id="WP_147651527.1">
    <property type="nucleotide sequence ID" value="NZ_BMBO01000020.1"/>
</dbReference>
<dbReference type="InterPro" id="IPR007710">
    <property type="entry name" value="Nucleoside_deoxyribTrfase"/>
</dbReference>
<evidence type="ECO:0000313" key="2">
    <source>
        <dbReference type="Proteomes" id="UP000321296"/>
    </source>
</evidence>